<sequence>MVSEEDFFQGVDLIEYLKLRGGWGQLGNDKIARQDGANTTNPVYLAIDDTQVNGSVTTSTFGYLGWETVTGTNVGLTAEMFDGRLSIESDYYVRDTENAAIPVSLKLQAGSVLRNVGTIRNQGLEMVLNWKGKISSDFSYTIGANFSTLKNEVLDLYGQSYINGGSAEFRQRSQVGEPLMSFYGYEVEGIYQNQSEIDNDPIASANGLVPGDFKFRDQDSNDELNDDDKVFLGSYIPTFNYGGSLGLTYKNIDFSMNIMGQAGNKILNRKRGEIIWTNDTNIDADLADGLWNGEGTSNKYPSASGLRRGWNQNFSDYLLEDGAFFRIQNVQLGYNLKGAELIGEGMPDARIYFTAERPLTLFKYNGFNPEVPNGIDRQFYPVPAVYTLGLNLKF</sequence>
<dbReference type="GO" id="GO:0009279">
    <property type="term" value="C:cell outer membrane"/>
    <property type="evidence" value="ECO:0007669"/>
    <property type="project" value="UniProtKB-SubCell"/>
</dbReference>
<dbReference type="STRING" id="1168035.SAMN05444280_101126"/>
<comment type="subcellular location">
    <subcellularLocation>
        <location evidence="1">Cell outer membrane</location>
    </subcellularLocation>
</comment>
<evidence type="ECO:0000313" key="5">
    <source>
        <dbReference type="Proteomes" id="UP000184050"/>
    </source>
</evidence>
<evidence type="ECO:0000256" key="3">
    <source>
        <dbReference type="ARBA" id="ARBA00023237"/>
    </source>
</evidence>
<name>A0A1M6A9U9_9BACT</name>
<dbReference type="RefSeq" id="WP_245792588.1">
    <property type="nucleotide sequence ID" value="NZ_FQZE01000001.1"/>
</dbReference>
<evidence type="ECO:0000256" key="1">
    <source>
        <dbReference type="ARBA" id="ARBA00004442"/>
    </source>
</evidence>
<dbReference type="EMBL" id="FQZE01000001">
    <property type="protein sequence ID" value="SHI33245.1"/>
    <property type="molecule type" value="Genomic_DNA"/>
</dbReference>
<dbReference type="SUPFAM" id="SSF56935">
    <property type="entry name" value="Porins"/>
    <property type="match status" value="1"/>
</dbReference>
<evidence type="ECO:0000313" key="4">
    <source>
        <dbReference type="EMBL" id="SHI33245.1"/>
    </source>
</evidence>
<evidence type="ECO:0000256" key="2">
    <source>
        <dbReference type="ARBA" id="ARBA00023136"/>
    </source>
</evidence>
<dbReference type="InterPro" id="IPR036942">
    <property type="entry name" value="Beta-barrel_TonB_sf"/>
</dbReference>
<proteinExistence type="predicted"/>
<dbReference type="AlphaFoldDB" id="A0A1M6A9U9"/>
<keyword evidence="3" id="KW-0998">Cell outer membrane</keyword>
<protein>
    <recommendedName>
        <fullName evidence="6">TonB dependent receptor</fullName>
    </recommendedName>
</protein>
<evidence type="ECO:0008006" key="6">
    <source>
        <dbReference type="Google" id="ProtNLM"/>
    </source>
</evidence>
<keyword evidence="5" id="KW-1185">Reference proteome</keyword>
<gene>
    <name evidence="4" type="ORF">SAMN05444280_101126</name>
</gene>
<keyword evidence="2" id="KW-0472">Membrane</keyword>
<reference evidence="4 5" key="1">
    <citation type="submission" date="2016-11" db="EMBL/GenBank/DDBJ databases">
        <authorList>
            <person name="Jaros S."/>
            <person name="Januszkiewicz K."/>
            <person name="Wedrychowicz H."/>
        </authorList>
    </citation>
    <scope>NUCLEOTIDE SEQUENCE [LARGE SCALE GENOMIC DNA]</scope>
    <source>
        <strain evidence="4 5">DSM 27063</strain>
    </source>
</reference>
<dbReference type="Proteomes" id="UP000184050">
    <property type="component" value="Unassembled WGS sequence"/>
</dbReference>
<dbReference type="Gene3D" id="2.40.170.20">
    <property type="entry name" value="TonB-dependent receptor, beta-barrel domain"/>
    <property type="match status" value="1"/>
</dbReference>
<accession>A0A1M6A9U9</accession>
<organism evidence="4 5">
    <name type="scientific">Tangfeifania diversioriginum</name>
    <dbReference type="NCBI Taxonomy" id="1168035"/>
    <lineage>
        <taxon>Bacteria</taxon>
        <taxon>Pseudomonadati</taxon>
        <taxon>Bacteroidota</taxon>
        <taxon>Bacteroidia</taxon>
        <taxon>Marinilabiliales</taxon>
        <taxon>Prolixibacteraceae</taxon>
        <taxon>Tangfeifania</taxon>
    </lineage>
</organism>